<name>A0AAJ1QGV7_9FLAO</name>
<accession>A0AAJ1QGV7</accession>
<gene>
    <name evidence="1" type="ORF">HX001_15095</name>
</gene>
<dbReference type="Proteomes" id="UP001170959">
    <property type="component" value="Unassembled WGS sequence"/>
</dbReference>
<dbReference type="AlphaFoldDB" id="A0AAJ1QGV7"/>
<proteinExistence type="predicted"/>
<organism evidence="1 2">
    <name type="scientific">Empedobacter brevis</name>
    <dbReference type="NCBI Taxonomy" id="247"/>
    <lineage>
        <taxon>Bacteria</taxon>
        <taxon>Pseudomonadati</taxon>
        <taxon>Bacteroidota</taxon>
        <taxon>Flavobacteriia</taxon>
        <taxon>Flavobacteriales</taxon>
        <taxon>Weeksellaceae</taxon>
        <taxon>Empedobacter</taxon>
    </lineage>
</organism>
<reference evidence="1" key="2">
    <citation type="journal article" date="2022" name="Sci. Total Environ.">
        <title>Prevalence, transmission, and molecular epidemiology of tet(X)-positive bacteria among humans, animals, and environmental niches in China: An epidemiological, and genomic-based study.</title>
        <authorList>
            <person name="Dong N."/>
            <person name="Zeng Y."/>
            <person name="Cai C."/>
            <person name="Sun C."/>
            <person name="Lu J."/>
            <person name="Liu C."/>
            <person name="Zhou H."/>
            <person name="Sun Q."/>
            <person name="Shu L."/>
            <person name="Wang H."/>
            <person name="Wang Y."/>
            <person name="Wang S."/>
            <person name="Wu C."/>
            <person name="Chan E.W."/>
            <person name="Chen G."/>
            <person name="Shen Z."/>
            <person name="Chen S."/>
            <person name="Zhang R."/>
        </authorList>
    </citation>
    <scope>NUCLEOTIDE SEQUENCE</scope>
    <source>
        <strain evidence="1">R655-4</strain>
    </source>
</reference>
<reference evidence="1" key="1">
    <citation type="submission" date="2020-06" db="EMBL/GenBank/DDBJ databases">
        <authorList>
            <person name="Dong N."/>
        </authorList>
    </citation>
    <scope>NUCLEOTIDE SEQUENCE</scope>
    <source>
        <strain evidence="1">R655-4</strain>
    </source>
</reference>
<dbReference type="RefSeq" id="WP_286494209.1">
    <property type="nucleotide sequence ID" value="NZ_JACAGJ010000008.1"/>
</dbReference>
<dbReference type="EMBL" id="JACAGJ010000008">
    <property type="protein sequence ID" value="MDM1073814.1"/>
    <property type="molecule type" value="Genomic_DNA"/>
</dbReference>
<evidence type="ECO:0000313" key="1">
    <source>
        <dbReference type="EMBL" id="MDM1073814.1"/>
    </source>
</evidence>
<protein>
    <submittedName>
        <fullName evidence="1">Uncharacterized protein</fullName>
    </submittedName>
</protein>
<evidence type="ECO:0000313" key="2">
    <source>
        <dbReference type="Proteomes" id="UP001170959"/>
    </source>
</evidence>
<comment type="caution">
    <text evidence="1">The sequence shown here is derived from an EMBL/GenBank/DDBJ whole genome shotgun (WGS) entry which is preliminary data.</text>
</comment>
<sequence length="156" mass="18356">MSQFRYHPVIEGLKVNEDGTEIYLDGSLLPIKVHQLKHTIKPRRIVNIGLKQVTVIRLVCDCWHGLALTGEHAARRIDENKGDHYTNLYWGKKGMNKSSAAYTNIKRRKLSEEQFFDIEKRQKTELLKDIVKDYGITEMTFYRHKKKYYGAKEEEN</sequence>